<feature type="compositionally biased region" description="Low complexity" evidence="8">
    <location>
        <begin position="2805"/>
        <end position="2816"/>
    </location>
</feature>
<feature type="region of interest" description="Disordered" evidence="8">
    <location>
        <begin position="989"/>
        <end position="1038"/>
    </location>
</feature>
<feature type="region of interest" description="Disordered" evidence="8">
    <location>
        <begin position="2553"/>
        <end position="2586"/>
    </location>
</feature>
<keyword evidence="6" id="KW-0804">Transcription</keyword>
<evidence type="ECO:0000256" key="8">
    <source>
        <dbReference type="SAM" id="MobiDB-lite"/>
    </source>
</evidence>
<feature type="compositionally biased region" description="Low complexity" evidence="8">
    <location>
        <begin position="2074"/>
        <end position="2090"/>
    </location>
</feature>
<keyword evidence="5" id="KW-0010">Activator</keyword>
<feature type="compositionally biased region" description="Acidic residues" evidence="8">
    <location>
        <begin position="1487"/>
        <end position="1514"/>
    </location>
</feature>
<keyword evidence="11" id="KW-1185">Reference proteome</keyword>
<feature type="region of interest" description="Disordered" evidence="8">
    <location>
        <begin position="2963"/>
        <end position="2987"/>
    </location>
</feature>
<evidence type="ECO:0000256" key="6">
    <source>
        <dbReference type="ARBA" id="ARBA00023163"/>
    </source>
</evidence>
<comment type="similarity">
    <text evidence="2">Belongs to the Mediator complex subunit 12 family.</text>
</comment>
<evidence type="ECO:0000256" key="2">
    <source>
        <dbReference type="ARBA" id="ARBA00010289"/>
    </source>
</evidence>
<feature type="compositionally biased region" description="Low complexity" evidence="8">
    <location>
        <begin position="2553"/>
        <end position="2564"/>
    </location>
</feature>
<feature type="compositionally biased region" description="Low complexity" evidence="8">
    <location>
        <begin position="877"/>
        <end position="939"/>
    </location>
</feature>
<feature type="compositionally biased region" description="Low complexity" evidence="8">
    <location>
        <begin position="1395"/>
        <end position="1418"/>
    </location>
</feature>
<feature type="compositionally biased region" description="Pro residues" evidence="8">
    <location>
        <begin position="2827"/>
        <end position="2839"/>
    </location>
</feature>
<feature type="region of interest" description="Disordered" evidence="8">
    <location>
        <begin position="2036"/>
        <end position="2090"/>
    </location>
</feature>
<feature type="region of interest" description="Disordered" evidence="8">
    <location>
        <begin position="2598"/>
        <end position="2646"/>
    </location>
</feature>
<feature type="compositionally biased region" description="Polar residues" evidence="8">
    <location>
        <begin position="2565"/>
        <end position="2586"/>
    </location>
</feature>
<evidence type="ECO:0000256" key="7">
    <source>
        <dbReference type="ARBA" id="ARBA00023242"/>
    </source>
</evidence>
<dbReference type="GO" id="GO:0003712">
    <property type="term" value="F:transcription coregulator activity"/>
    <property type="evidence" value="ECO:0007669"/>
    <property type="project" value="InterPro"/>
</dbReference>
<evidence type="ECO:0000256" key="5">
    <source>
        <dbReference type="ARBA" id="ARBA00023159"/>
    </source>
</evidence>
<feature type="region of interest" description="Disordered" evidence="8">
    <location>
        <begin position="1395"/>
        <end position="1423"/>
    </location>
</feature>
<protein>
    <submittedName>
        <fullName evidence="10">Mediator of RNA polymerase II transcription subunit 12</fullName>
    </submittedName>
</protein>
<feature type="region of interest" description="Disordered" evidence="8">
    <location>
        <begin position="767"/>
        <end position="790"/>
    </location>
</feature>
<reference evidence="10 11" key="1">
    <citation type="journal article" date="2019" name="PLoS Pathog.">
        <title>Genome sequence of the bovine parasite Schistosoma bovis Tanzania.</title>
        <authorList>
            <person name="Oey H."/>
            <person name="Zakrzewski M."/>
            <person name="Gobert G."/>
            <person name="Gravermann K."/>
            <person name="Stoye J."/>
            <person name="Jones M."/>
            <person name="Mcmanus D."/>
            <person name="Krause L."/>
        </authorList>
    </citation>
    <scope>NUCLEOTIDE SEQUENCE [LARGE SCALE GENOMIC DNA]</scope>
    <source>
        <strain evidence="10 11">TAN1997</strain>
    </source>
</reference>
<keyword evidence="3" id="KW-0678">Repressor</keyword>
<dbReference type="PANTHER" id="PTHR23353">
    <property type="entry name" value="RAB-GAP/TBC-RELATED"/>
    <property type="match status" value="1"/>
</dbReference>
<evidence type="ECO:0000256" key="4">
    <source>
        <dbReference type="ARBA" id="ARBA00023015"/>
    </source>
</evidence>
<gene>
    <name evidence="10" type="ORF">DC041_0001237</name>
</gene>
<comment type="caution">
    <text evidence="10">The sequence shown here is derived from an EMBL/GenBank/DDBJ whole genome shotgun (WGS) entry which is preliminary data.</text>
</comment>
<sequence>MSSFPSLEYRSLKRKEHCPPDVYCQRSEQKEDLMCEDFVKDGFKYTKPVRDEYESCKEESRFLNSDAVWSFYYNVMLKKYECSNFQDFKKRQTTNIRDTVIPAIDMYKEQVCDWFKELSSNVPLQNLGRRVPFFKDKEELLHELLSNKVPITRALWFINISVIQSTAVAETAKKKPRAPQDPTADWSSTLCRLLSRSLEPIYAPVKHNELISLFNDWDYLFSLLLAMYDSDMADHWEVILWLIKAAESVNEQIRGQSSPSTVALSPSDRSALTSKCASDFPLKFILHYLIKFGRRFTESELLIRRLLYWCCTTFADVVFACTGSKYAPSVGTLQSILNQYKDLYTCPLHQNISTSLSSLIIFIVLSCPSAAVWNPIPFDTDYAYFKGSPLDHIPHSLVALPLPLGEESTPIRKCLSEVEEDIIRRSQLVESGWLIEPCSGNNGENIERLVRLLDILDRHEYHLVREPNPMESLYNRIFNDDSIHVDTAIIVITLCEWAVSPYRIGIYRSIIVACLLEQLKNTFYGDNSINSSNIINKDTVSLSTAPVNTVSTTGSNVNGVMTTMTAVTTTATTTTTTTANTTSVKNTTNINNMNIMSSQAYQSLQETLIKFLDNCTAHLPPFNGEQSLIENNLMRNLVCLFSELIDREVFDHDNYVRYFIARGVFDTSLHPLALIDNTMQNKMNTNPLSINNNNNTINQSVNTPTNITRTTTGGTNMSTASITCHSQTTAQHSVKSEFSEDMDRYSMDNPDSVRSESGIMNLMSLQSNNNQPINHQSFSSSSSLSNNQGITNSNRHLHYLVQFPIPQDESYAHEQNQRFQLLYGSVRSRDRARYPIRKLIRDICKLFTKKIYLIDVFHGELGRRKRSKDREREKDVNNNNNTANNNNNNNVNSNNLGTTLGLGSLVGQSTTSGTGTSNNGSNVIGNGSSHRSVSNNNSNDETRSIDEVHEDITKRFINLSFYDMEYVLSQCTPVFVKMLSGSNFHSTVNASNDDNNNNNNSNITSINTNSPLSSSSSSTNTQNTTTTTTTTVSSSNSFVTTVSNNNNNPLSMTTSNTQSHIYMPVPSSIFLFFELIETSLNITSLILTIIDTLERLKILFENRTHFMTLYMSSLCLRSVGILQRYQNILFTMGDISCRLFPTLIEQVRQVKEPTQCGPLERCILIYLNDLFTSNIVIKTRFTPIYGKAHQKVNALLRRIDPNDGIGQFDPDYANDLITITSMDNVTSFRAYADDLRNKPDSRYSFVCKAIIWICQAKTIEHVNYLCGLCAELTSQCSELTSEWLGAFYAILAPHSYVHGYSPLINTIDPSQIWIYDNLSSLIGTLLSRYCFTISDFLRLVICPAMAQGLDNVTQPVSVQLKSIISLACHILHCLFTAESTVSSLQTTSNVLTPNSDMNLSNTTTTTTTTNITDNLSNSPTSPPFRISEPLLLTAALQKVTSEFLVDVLKMLIVHSDKASVDNNNNNTGFCSQDDIIDETDNATGNDDNNEDSDANQDDDGGDEEHDDENDDNDDGGGGGGGTLNTQDNLDDLTDIDSEGDNSILRNTTRKRTRTILQPHQKDNNNNNNNKSKRFKSRHNRRFTNRKSITKIHYIIQRYLEHDILPTTMELRTLPLNALTQLVLREICTISWVRERFYQMTSNQLIRENVLIDKNFTQSQARRLLHIIYWPYDITWIDIASTNEGLSGAMCHILHNLNIWTLKCTQIEFQLLYSQISFSQQTEVLGYLAQSIVHGFQSQIINWLDNNNNNNTTVSMTTNNNNNITTTTTSNNSNTTTATTNNSNYMNFQEGSIGHLIDDLPIIELDDNDPVWLFPALIAKLPKSLKAQIVKVTSEILKGIKNFWKHKNDEDKESILLHHSILLTHPTFFSLLQICLPDSDFIIDSLYEQIEYFLLNSRHLIDHVPENLHTRQIIQNCLKYRLILIGQKFHIIQLDIDMTIRWITLLTQLISYGIIEPESNSILFYIVYDMLQLLIHTLTARTGIEGKHYQMIAKKLRRELLEHPSNTGIEYIRPLLLLTKNSYTIFVTGRQVRHHGLRGGLSNMNSGTLSTSSSSGGGSGGGTGSSGSGSGIGSSGINNNNNSNKLSNSKGSGKAGNCLLTGASRFLTSSSLSSSNSILQSNSIGQFKRHGYQLLGKERFNPWEIYDPSKQPLLLSIHGAINTESILSRIEEQANRLIRHDHFHRMYRPPEFYMIPIYPQTFDEDISMNHVKLSDVGEHDHPDIIKMIKTENSNNNNNDTTNSITNNTSISSIYNKNHNSNSMDVMRESQILSLNDMTQLSETNLSECSNQFLSINGSNNNNNNDINIRSGDSNSNYHQSTSGVLYDQKHNISSISCHSTNNLMFNEPNSSIKSVNQIDCGNTNMMMSMMMMTTSSGSTTVDTVTNNSNSMQIGRGKLLNTRNDIELNDKLSLNNRINTFQSSSSGSLGGGTVGSGIGVVSSSSSSLQIHSHPQQIHGHHHHHQQQQIHLNSDQAYTNSTRKLPSQQTVLNDYSNPNELDQRPMSNVNHCVTLGGHMNTITYPLSHHHNHQMDVNLHKTNKLLGMEYNDRLIASQSSTSSQQQIQLNPTGTSSIPPPSNNATMLSTPMNNNVVAGHVLTSAKTATTTTKRKRGSGRRGGGGNITSDRNSIRPSGATTRGGMHNTGSVNVVGYERMNNNSTNNSSVNLYSYNIINPEQQVNESNHQWTNKQNVYNMNLLEMQQQQPPSSTRGHHQQQHLANLSGFLRNRAQQHHQQQQQQLHPEQSYGSSFNANNPVVLSHQGHVFDQSQLSSQFNQSNTHLVDSPSGSLRRHLTTSGGGAGNVARSMQQSSQQQSHQILSHPTGTPQQLPPGMPNPPPYPISNHQSQQYSFRAPPSDEANYMMNTNESSIDEQFKRQSINPVMNSIHQSGTTIMSRSSTYESPASHLQTDVSSQQQQQQQQHMSYIPSQVDTPLNQSRIHSRIINQSQSNQMIRSDITPTTVINTGNNNQPSHMSNLPHSSYSRYTGY</sequence>
<evidence type="ECO:0000313" key="10">
    <source>
        <dbReference type="EMBL" id="RTG88467.1"/>
    </source>
</evidence>
<feature type="compositionally biased region" description="Basic and acidic residues" evidence="8">
    <location>
        <begin position="862"/>
        <end position="876"/>
    </location>
</feature>
<feature type="region of interest" description="Disordered" evidence="8">
    <location>
        <begin position="2774"/>
        <end position="2858"/>
    </location>
</feature>
<dbReference type="InterPro" id="IPR021990">
    <property type="entry name" value="Mediator_Med12_LCEWAV"/>
</dbReference>
<dbReference type="InterPro" id="IPR019035">
    <property type="entry name" value="Mediator_Med12"/>
</dbReference>
<keyword evidence="4" id="KW-0805">Transcription regulation</keyword>
<feature type="compositionally biased region" description="Polar residues" evidence="8">
    <location>
        <begin position="2894"/>
        <end position="2912"/>
    </location>
</feature>
<dbReference type="PANTHER" id="PTHR23353:SF23">
    <property type="entry name" value="PROTEIN HAIRLESS"/>
    <property type="match status" value="1"/>
</dbReference>
<feature type="compositionally biased region" description="Polar residues" evidence="8">
    <location>
        <begin position="767"/>
        <end position="776"/>
    </location>
</feature>
<dbReference type="Proteomes" id="UP000290809">
    <property type="component" value="Unassembled WGS sequence"/>
</dbReference>
<evidence type="ECO:0000313" key="11">
    <source>
        <dbReference type="Proteomes" id="UP000290809"/>
    </source>
</evidence>
<dbReference type="SMART" id="SM01281">
    <property type="entry name" value="Med12"/>
    <property type="match status" value="1"/>
</dbReference>
<dbReference type="GO" id="GO:0006357">
    <property type="term" value="P:regulation of transcription by RNA polymerase II"/>
    <property type="evidence" value="ECO:0007669"/>
    <property type="project" value="InterPro"/>
</dbReference>
<feature type="region of interest" description="Disordered" evidence="8">
    <location>
        <begin position="2449"/>
        <end position="2468"/>
    </location>
</feature>
<feature type="domain" description="Mediator complex subunit Med12" evidence="9">
    <location>
        <begin position="106"/>
        <end position="159"/>
    </location>
</feature>
<keyword evidence="7" id="KW-0539">Nucleus</keyword>
<feature type="compositionally biased region" description="Gly residues" evidence="8">
    <location>
        <begin position="2054"/>
        <end position="2073"/>
    </location>
</feature>
<dbReference type="Pfam" id="PF09497">
    <property type="entry name" value="Med12"/>
    <property type="match status" value="1"/>
</dbReference>
<dbReference type="InterPro" id="IPR053019">
    <property type="entry name" value="GATA_zinc_finger"/>
</dbReference>
<feature type="compositionally biased region" description="Polar residues" evidence="8">
    <location>
        <begin position="2622"/>
        <end position="2635"/>
    </location>
</feature>
<evidence type="ECO:0000259" key="9">
    <source>
        <dbReference type="SMART" id="SM01281"/>
    </source>
</evidence>
<feature type="compositionally biased region" description="Low complexity" evidence="8">
    <location>
        <begin position="2040"/>
        <end position="2053"/>
    </location>
</feature>
<feature type="region of interest" description="Disordered" evidence="8">
    <location>
        <begin position="1461"/>
        <end position="1579"/>
    </location>
</feature>
<feature type="region of interest" description="Disordered" evidence="8">
    <location>
        <begin position="862"/>
        <end position="945"/>
    </location>
</feature>
<name>A0A430QL90_SCHBO</name>
<feature type="compositionally biased region" description="Polar residues" evidence="8">
    <location>
        <begin position="2739"/>
        <end position="2754"/>
    </location>
</feature>
<organism evidence="10 11">
    <name type="scientific">Schistosoma bovis</name>
    <name type="common">Blood fluke</name>
    <dbReference type="NCBI Taxonomy" id="6184"/>
    <lineage>
        <taxon>Eukaryota</taxon>
        <taxon>Metazoa</taxon>
        <taxon>Spiralia</taxon>
        <taxon>Lophotrochozoa</taxon>
        <taxon>Platyhelminthes</taxon>
        <taxon>Trematoda</taxon>
        <taxon>Digenea</taxon>
        <taxon>Strigeidida</taxon>
        <taxon>Schistosomatoidea</taxon>
        <taxon>Schistosomatidae</taxon>
        <taxon>Schistosoma</taxon>
    </lineage>
</organism>
<evidence type="ECO:0000256" key="3">
    <source>
        <dbReference type="ARBA" id="ARBA00022491"/>
    </source>
</evidence>
<accession>A0A430QL90</accession>
<comment type="subcellular location">
    <subcellularLocation>
        <location evidence="1">Nucleus</location>
    </subcellularLocation>
</comment>
<dbReference type="Pfam" id="PF12145">
    <property type="entry name" value="Med12-LCEWAV"/>
    <property type="match status" value="2"/>
</dbReference>
<dbReference type="STRING" id="6184.A0A430QL90"/>
<dbReference type="GO" id="GO:0016592">
    <property type="term" value="C:mediator complex"/>
    <property type="evidence" value="ECO:0007669"/>
    <property type="project" value="InterPro"/>
</dbReference>
<feature type="compositionally biased region" description="Polar residues" evidence="8">
    <location>
        <begin position="1461"/>
        <end position="1470"/>
    </location>
</feature>
<feature type="compositionally biased region" description="Acidic residues" evidence="8">
    <location>
        <begin position="1528"/>
        <end position="1539"/>
    </location>
</feature>
<feature type="compositionally biased region" description="Basic residues" evidence="8">
    <location>
        <begin position="1570"/>
        <end position="1579"/>
    </location>
</feature>
<dbReference type="EMBL" id="QMKO01001577">
    <property type="protein sequence ID" value="RTG88467.1"/>
    <property type="molecule type" value="Genomic_DNA"/>
</dbReference>
<evidence type="ECO:0000256" key="1">
    <source>
        <dbReference type="ARBA" id="ARBA00004123"/>
    </source>
</evidence>
<feature type="region of interest" description="Disordered" evidence="8">
    <location>
        <begin position="2894"/>
        <end position="2923"/>
    </location>
</feature>
<proteinExistence type="inferred from homology"/>
<feature type="region of interest" description="Disordered" evidence="8">
    <location>
        <begin position="2727"/>
        <end position="2754"/>
    </location>
</feature>
<feature type="region of interest" description="Disordered" evidence="8">
    <location>
        <begin position="2295"/>
        <end position="2314"/>
    </location>
</feature>